<dbReference type="GO" id="GO:0008758">
    <property type="term" value="F:UDP-2,3-diacylglucosamine hydrolase activity"/>
    <property type="evidence" value="ECO:0007669"/>
    <property type="project" value="TreeGrafter"/>
</dbReference>
<dbReference type="SUPFAM" id="SSF56300">
    <property type="entry name" value="Metallo-dependent phosphatases"/>
    <property type="match status" value="1"/>
</dbReference>
<evidence type="ECO:0000256" key="2">
    <source>
        <dbReference type="ARBA" id="ARBA00022801"/>
    </source>
</evidence>
<evidence type="ECO:0000313" key="6">
    <source>
        <dbReference type="Proteomes" id="UP000237819"/>
    </source>
</evidence>
<dbReference type="GO" id="GO:0016020">
    <property type="term" value="C:membrane"/>
    <property type="evidence" value="ECO:0007669"/>
    <property type="project" value="GOC"/>
</dbReference>
<evidence type="ECO:0000313" key="5">
    <source>
        <dbReference type="EMBL" id="PQO44496.1"/>
    </source>
</evidence>
<reference evidence="5 6" key="1">
    <citation type="submission" date="2018-02" db="EMBL/GenBank/DDBJ databases">
        <title>Comparative genomes isolates from brazilian mangrove.</title>
        <authorList>
            <person name="Araujo J.E."/>
            <person name="Taketani R.G."/>
            <person name="Silva M.C.P."/>
            <person name="Loureco M.V."/>
            <person name="Andreote F.D."/>
        </authorList>
    </citation>
    <scope>NUCLEOTIDE SEQUENCE [LARGE SCALE GENOMIC DNA]</scope>
    <source>
        <strain evidence="5 6">Nap-Phe MGV</strain>
    </source>
</reference>
<keyword evidence="2" id="KW-0378">Hydrolase</keyword>
<feature type="transmembrane region" description="Helical" evidence="3">
    <location>
        <begin position="42"/>
        <end position="60"/>
    </location>
</feature>
<dbReference type="Pfam" id="PF00149">
    <property type="entry name" value="Metallophos"/>
    <property type="match status" value="1"/>
</dbReference>
<evidence type="ECO:0000256" key="3">
    <source>
        <dbReference type="SAM" id="Phobius"/>
    </source>
</evidence>
<proteinExistence type="predicted"/>
<accession>A0A2S8GJ93</accession>
<keyword evidence="3" id="KW-1133">Transmembrane helix</keyword>
<dbReference type="GO" id="GO:0009245">
    <property type="term" value="P:lipid A biosynthetic process"/>
    <property type="evidence" value="ECO:0007669"/>
    <property type="project" value="TreeGrafter"/>
</dbReference>
<dbReference type="OrthoDB" id="9780884at2"/>
<dbReference type="RefSeq" id="WP_105337023.1">
    <property type="nucleotide sequence ID" value="NZ_PUHZ01000019.1"/>
</dbReference>
<dbReference type="InterPro" id="IPR004843">
    <property type="entry name" value="Calcineurin-like_PHP"/>
</dbReference>
<dbReference type="Gene3D" id="3.60.21.10">
    <property type="match status" value="1"/>
</dbReference>
<evidence type="ECO:0000259" key="4">
    <source>
        <dbReference type="Pfam" id="PF00149"/>
    </source>
</evidence>
<comment type="caution">
    <text evidence="5">The sequence shown here is derived from an EMBL/GenBank/DDBJ whole genome shotgun (WGS) entry which is preliminary data.</text>
</comment>
<feature type="transmembrane region" description="Helical" evidence="3">
    <location>
        <begin position="81"/>
        <end position="105"/>
    </location>
</feature>
<evidence type="ECO:0000256" key="1">
    <source>
        <dbReference type="ARBA" id="ARBA00022723"/>
    </source>
</evidence>
<dbReference type="CDD" id="cd07385">
    <property type="entry name" value="MPP_YkuE_C"/>
    <property type="match status" value="1"/>
</dbReference>
<name>A0A2S8GJ93_9BACT</name>
<dbReference type="PANTHER" id="PTHR31302:SF31">
    <property type="entry name" value="PHOSPHODIESTERASE YAEI"/>
    <property type="match status" value="1"/>
</dbReference>
<dbReference type="AlphaFoldDB" id="A0A2S8GJ93"/>
<dbReference type="PANTHER" id="PTHR31302">
    <property type="entry name" value="TRANSMEMBRANE PROTEIN WITH METALLOPHOSPHOESTERASE DOMAIN-RELATED"/>
    <property type="match status" value="1"/>
</dbReference>
<keyword evidence="3" id="KW-0812">Transmembrane</keyword>
<dbReference type="InterPro" id="IPR051158">
    <property type="entry name" value="Metallophosphoesterase_sf"/>
</dbReference>
<sequence>MYLLMAILVLFAGIGHLAIWTRLHSFIHALPYRQWLIDIGEYSTYLMSLLLPALFLAWWMMQPQRAALETGNGTETTTLYYLWYAYGVVCILAFVAACLLWLFYWSESHAAANYFREQLVERLVFDNEADQLLAKKSVRTAHKFPGNQILRMEVNRKELLLRRLPEQLDGLTITHISDLHLKGHMAEAFYHKIVDQVNDLQSDLIVISGDIFDRDQCFPWSARTLSRLSAPCGVYFILGNHENRTSDPELARKTLIDDGLISLGGRHRTLMIRDYPVLLAGNELPWHPPAADMSTVDPASYDQPPFKLLVAHTPDQFGWACTHDFDLMLAGHVHGGQIRLPGLGPIVSPSIYGTRYACGVFYSTPTMMHVSRGISGTTPLRIYCSPEITQLVLRQAK</sequence>
<dbReference type="Proteomes" id="UP000237819">
    <property type="component" value="Unassembled WGS sequence"/>
</dbReference>
<keyword evidence="3" id="KW-0472">Membrane</keyword>
<dbReference type="InterPro" id="IPR029052">
    <property type="entry name" value="Metallo-depent_PP-like"/>
</dbReference>
<protein>
    <recommendedName>
        <fullName evidence="4">Calcineurin-like phosphoesterase domain-containing protein</fullName>
    </recommendedName>
</protein>
<organism evidence="5 6">
    <name type="scientific">Blastopirellula marina</name>
    <dbReference type="NCBI Taxonomy" id="124"/>
    <lineage>
        <taxon>Bacteria</taxon>
        <taxon>Pseudomonadati</taxon>
        <taxon>Planctomycetota</taxon>
        <taxon>Planctomycetia</taxon>
        <taxon>Pirellulales</taxon>
        <taxon>Pirellulaceae</taxon>
        <taxon>Blastopirellula</taxon>
    </lineage>
</organism>
<gene>
    <name evidence="5" type="ORF">C5Y93_18980</name>
</gene>
<dbReference type="EMBL" id="PUHZ01000019">
    <property type="protein sequence ID" value="PQO44496.1"/>
    <property type="molecule type" value="Genomic_DNA"/>
</dbReference>
<feature type="domain" description="Calcineurin-like phosphoesterase" evidence="4">
    <location>
        <begin position="172"/>
        <end position="335"/>
    </location>
</feature>
<dbReference type="GO" id="GO:0046872">
    <property type="term" value="F:metal ion binding"/>
    <property type="evidence" value="ECO:0007669"/>
    <property type="project" value="UniProtKB-KW"/>
</dbReference>
<keyword evidence="1" id="KW-0479">Metal-binding</keyword>